<proteinExistence type="predicted"/>
<dbReference type="Proteomes" id="UP001347796">
    <property type="component" value="Unassembled WGS sequence"/>
</dbReference>
<protein>
    <recommendedName>
        <fullName evidence="3">CBF1-interacting co-repressor CIR N-terminal domain-containing protein</fullName>
    </recommendedName>
</protein>
<comment type="caution">
    <text evidence="4">The sequence shown here is derived from an EMBL/GenBank/DDBJ whole genome shotgun (WGS) entry which is preliminary data.</text>
</comment>
<dbReference type="Pfam" id="PF10197">
    <property type="entry name" value="Cir_N"/>
    <property type="match status" value="1"/>
</dbReference>
<evidence type="ECO:0000256" key="2">
    <source>
        <dbReference type="SAM" id="MobiDB-lite"/>
    </source>
</evidence>
<evidence type="ECO:0000313" key="4">
    <source>
        <dbReference type="EMBL" id="KAK6192032.1"/>
    </source>
</evidence>
<organism evidence="4 5">
    <name type="scientific">Patella caerulea</name>
    <name type="common">Rayed Mediterranean limpet</name>
    <dbReference type="NCBI Taxonomy" id="87958"/>
    <lineage>
        <taxon>Eukaryota</taxon>
        <taxon>Metazoa</taxon>
        <taxon>Spiralia</taxon>
        <taxon>Lophotrochozoa</taxon>
        <taxon>Mollusca</taxon>
        <taxon>Gastropoda</taxon>
        <taxon>Patellogastropoda</taxon>
        <taxon>Patelloidea</taxon>
        <taxon>Patellidae</taxon>
        <taxon>Patella</taxon>
    </lineage>
</organism>
<feature type="compositionally biased region" description="Basic residues" evidence="2">
    <location>
        <begin position="291"/>
        <end position="301"/>
    </location>
</feature>
<dbReference type="PANTHER" id="PTHR22093">
    <property type="entry name" value="LEUKOCYTE RECEPTOR CLUSTER LRC MEMBER 1"/>
    <property type="match status" value="1"/>
</dbReference>
<feature type="compositionally biased region" description="Basic residues" evidence="2">
    <location>
        <begin position="191"/>
        <end position="211"/>
    </location>
</feature>
<dbReference type="SMART" id="SM01083">
    <property type="entry name" value="Cir_N"/>
    <property type="match status" value="1"/>
</dbReference>
<dbReference type="InterPro" id="IPR039875">
    <property type="entry name" value="LENG1-like"/>
</dbReference>
<feature type="domain" description="CBF1-interacting co-repressor CIR N-terminal" evidence="3">
    <location>
        <begin position="8"/>
        <end position="44"/>
    </location>
</feature>
<dbReference type="EMBL" id="JAZGQO010000002">
    <property type="protein sequence ID" value="KAK6192032.1"/>
    <property type="molecule type" value="Genomic_DNA"/>
</dbReference>
<sequence>MNILHHKSWHVRTKKNIERVRKDEEKAAEEEKEKERKIALAEQEARTDILRSRAKDRIQYTTGGQTDQITSGSSLQIVPSAIEKSGNINFFQEIEDGLRKQGINEEHAKEKKAEKEKWEKSIGLLTYLGKSNIEEQNETPWYITGTSRKRKREEDSDEESNKHNKVIHFDKEDRKKADLDPLNQMKEYVDKKKKKKKHKDHKEKKNKHSKQKNRESKHDKNLPRPSTSKTIEQLRAERLKRENKEKYRTNELFSKLTGDNSKKSDSEDEDDISRERSRKYNSQYNPELSRKYKKRSHDNFS</sequence>
<accession>A0AAN8Q8S1</accession>
<keyword evidence="5" id="KW-1185">Reference proteome</keyword>
<feature type="compositionally biased region" description="Basic and acidic residues" evidence="2">
    <location>
        <begin position="159"/>
        <end position="179"/>
    </location>
</feature>
<dbReference type="PANTHER" id="PTHR22093:SF0">
    <property type="entry name" value="LEUKOCYTE RECEPTOR CLUSTER MEMBER 1"/>
    <property type="match status" value="1"/>
</dbReference>
<feature type="compositionally biased region" description="Basic and acidic residues" evidence="2">
    <location>
        <begin position="232"/>
        <end position="249"/>
    </location>
</feature>
<reference evidence="4 5" key="1">
    <citation type="submission" date="2024-01" db="EMBL/GenBank/DDBJ databases">
        <title>The genome of the rayed Mediterranean limpet Patella caerulea (Linnaeus, 1758).</title>
        <authorList>
            <person name="Anh-Thu Weber A."/>
            <person name="Halstead-Nussloch G."/>
        </authorList>
    </citation>
    <scope>NUCLEOTIDE SEQUENCE [LARGE SCALE GENOMIC DNA]</scope>
    <source>
        <strain evidence="4">AATW-2023a</strain>
        <tissue evidence="4">Whole specimen</tissue>
    </source>
</reference>
<feature type="compositionally biased region" description="Basic and acidic residues" evidence="2">
    <location>
        <begin position="212"/>
        <end position="222"/>
    </location>
</feature>
<feature type="region of interest" description="Disordered" evidence="2">
    <location>
        <begin position="136"/>
        <end position="301"/>
    </location>
</feature>
<feature type="coiled-coil region" evidence="1">
    <location>
        <begin position="14"/>
        <end position="44"/>
    </location>
</feature>
<evidence type="ECO:0000259" key="3">
    <source>
        <dbReference type="SMART" id="SM01083"/>
    </source>
</evidence>
<dbReference type="AlphaFoldDB" id="A0AAN8Q8S1"/>
<name>A0AAN8Q8S1_PATCE</name>
<evidence type="ECO:0000313" key="5">
    <source>
        <dbReference type="Proteomes" id="UP001347796"/>
    </source>
</evidence>
<gene>
    <name evidence="4" type="ORF">SNE40_003583</name>
</gene>
<evidence type="ECO:0000256" key="1">
    <source>
        <dbReference type="SAM" id="Coils"/>
    </source>
</evidence>
<dbReference type="InterPro" id="IPR019339">
    <property type="entry name" value="CIR_N_dom"/>
</dbReference>
<keyword evidence="1" id="KW-0175">Coiled coil</keyword>